<evidence type="ECO:0000313" key="6">
    <source>
        <dbReference type="EMBL" id="CAB4676471.1"/>
    </source>
</evidence>
<keyword evidence="2" id="KW-0862">Zinc</keyword>
<dbReference type="EMBL" id="CAEZXD010000017">
    <property type="protein sequence ID" value="CAB4676471.1"/>
    <property type="molecule type" value="Genomic_DNA"/>
</dbReference>
<proteinExistence type="predicted"/>
<dbReference type="InterPro" id="IPR011032">
    <property type="entry name" value="GroES-like_sf"/>
</dbReference>
<evidence type="ECO:0000313" key="12">
    <source>
        <dbReference type="EMBL" id="CAB5032151.1"/>
    </source>
</evidence>
<dbReference type="InterPro" id="IPR050129">
    <property type="entry name" value="Zn_alcohol_dh"/>
</dbReference>
<reference evidence="6" key="1">
    <citation type="submission" date="2020-05" db="EMBL/GenBank/DDBJ databases">
        <authorList>
            <person name="Chiriac C."/>
            <person name="Salcher M."/>
            <person name="Ghai R."/>
            <person name="Kavagutti S V."/>
        </authorList>
    </citation>
    <scope>NUCLEOTIDE SEQUENCE</scope>
</reference>
<protein>
    <submittedName>
        <fullName evidence="6">Unannotated protein</fullName>
    </submittedName>
</protein>
<dbReference type="InterPro" id="IPR036291">
    <property type="entry name" value="NAD(P)-bd_dom_sf"/>
</dbReference>
<dbReference type="EMBL" id="CAEZYD010000008">
    <property type="protein sequence ID" value="CAB4709992.1"/>
    <property type="molecule type" value="Genomic_DNA"/>
</dbReference>
<gene>
    <name evidence="6" type="ORF">UFOPK2343_00756</name>
    <name evidence="7" type="ORF">UFOPK2652_00734</name>
    <name evidence="8" type="ORF">UFOPK3128_01145</name>
    <name evidence="9" type="ORF">UFOPK3227_00787</name>
    <name evidence="10" type="ORF">UFOPK3511_00932</name>
    <name evidence="11" type="ORF">UFOPK3880_01050</name>
    <name evidence="12" type="ORF">UFOPK4146_01112</name>
</gene>
<dbReference type="Gene3D" id="3.90.180.10">
    <property type="entry name" value="Medium-chain alcohol dehydrogenases, catalytic domain"/>
    <property type="match status" value="1"/>
</dbReference>
<evidence type="ECO:0000313" key="10">
    <source>
        <dbReference type="EMBL" id="CAB4899124.1"/>
    </source>
</evidence>
<evidence type="ECO:0000313" key="9">
    <source>
        <dbReference type="EMBL" id="CAB4837762.1"/>
    </source>
</evidence>
<dbReference type="Gene3D" id="3.40.50.720">
    <property type="entry name" value="NAD(P)-binding Rossmann-like Domain"/>
    <property type="match status" value="1"/>
</dbReference>
<dbReference type="EMBL" id="CAFBNU010000012">
    <property type="protein sequence ID" value="CAB4966862.1"/>
    <property type="molecule type" value="Genomic_DNA"/>
</dbReference>
<sequence length="338" mass="35443">MKAFVVTAPMTFELQDVAPPIAQGGDVVVKVNRVGVCGTDVEFFNGSMPYLQDGQAKYPMRLGHEWTGTVISVGTGVDAKLIGRRFVGDVMLGCGNCKRCATGRQHTCATRFEVGIRNGWSGALAEQVAIPARFLHEIPDSFDDTIGALVEPGANAWRVADAAQAAPGKQILIWGTGTIGLLTAQFCIAMGATVHMVGKDPVTIKLALEVGAASAGESVIDIDGGYDVVIDATFDREVPAKLIDLVEPGGRIVLIGVDNNSAMIDSRKLVFKDITMIGILSGSPGLPHSIEFIKSGRIDPRIIVGATVGLNEVGDVFLGKRPAGAGPGPKILVDPSNL</sequence>
<keyword evidence="1" id="KW-0479">Metal-binding</keyword>
<dbReference type="EMBL" id="CAFAHD010000093">
    <property type="protein sequence ID" value="CAB4837762.1"/>
    <property type="molecule type" value="Genomic_DNA"/>
</dbReference>
<dbReference type="Pfam" id="PF00107">
    <property type="entry name" value="ADH_zinc_N"/>
    <property type="match status" value="1"/>
</dbReference>
<dbReference type="EMBL" id="CAFAAZ010000012">
    <property type="protein sequence ID" value="CAB4825846.1"/>
    <property type="molecule type" value="Genomic_DNA"/>
</dbReference>
<feature type="domain" description="Alcohol dehydrogenase-like C-terminal" evidence="4">
    <location>
        <begin position="179"/>
        <end position="291"/>
    </location>
</feature>
<dbReference type="EMBL" id="CAFBMA010000010">
    <property type="protein sequence ID" value="CAB4899124.1"/>
    <property type="molecule type" value="Genomic_DNA"/>
</dbReference>
<dbReference type="PROSITE" id="PS00059">
    <property type="entry name" value="ADH_ZINC"/>
    <property type="match status" value="1"/>
</dbReference>
<feature type="domain" description="Alcohol dehydrogenase-like N-terminal" evidence="5">
    <location>
        <begin position="25"/>
        <end position="140"/>
    </location>
</feature>
<dbReference type="PANTHER" id="PTHR43401">
    <property type="entry name" value="L-THREONINE 3-DEHYDROGENASE"/>
    <property type="match status" value="1"/>
</dbReference>
<name>A0A6J6MQB0_9ZZZZ</name>
<dbReference type="GO" id="GO:0008270">
    <property type="term" value="F:zinc ion binding"/>
    <property type="evidence" value="ECO:0007669"/>
    <property type="project" value="InterPro"/>
</dbReference>
<accession>A0A6J6MQB0</accession>
<dbReference type="SUPFAM" id="SSF50129">
    <property type="entry name" value="GroES-like"/>
    <property type="match status" value="1"/>
</dbReference>
<keyword evidence="3" id="KW-0560">Oxidoreductase</keyword>
<dbReference type="InterPro" id="IPR002328">
    <property type="entry name" value="ADH_Zn_CS"/>
</dbReference>
<evidence type="ECO:0000313" key="8">
    <source>
        <dbReference type="EMBL" id="CAB4825846.1"/>
    </source>
</evidence>
<dbReference type="AlphaFoldDB" id="A0A6J6MQB0"/>
<dbReference type="InterPro" id="IPR013149">
    <property type="entry name" value="ADH-like_C"/>
</dbReference>
<evidence type="ECO:0000313" key="11">
    <source>
        <dbReference type="EMBL" id="CAB4966862.1"/>
    </source>
</evidence>
<dbReference type="EMBL" id="CAFBPT010000010">
    <property type="protein sequence ID" value="CAB5032151.1"/>
    <property type="molecule type" value="Genomic_DNA"/>
</dbReference>
<organism evidence="6">
    <name type="scientific">freshwater metagenome</name>
    <dbReference type="NCBI Taxonomy" id="449393"/>
    <lineage>
        <taxon>unclassified sequences</taxon>
        <taxon>metagenomes</taxon>
        <taxon>ecological metagenomes</taxon>
    </lineage>
</organism>
<evidence type="ECO:0000313" key="7">
    <source>
        <dbReference type="EMBL" id="CAB4709992.1"/>
    </source>
</evidence>
<dbReference type="PANTHER" id="PTHR43401:SF2">
    <property type="entry name" value="L-THREONINE 3-DEHYDROGENASE"/>
    <property type="match status" value="1"/>
</dbReference>
<dbReference type="InterPro" id="IPR013154">
    <property type="entry name" value="ADH-like_N"/>
</dbReference>
<evidence type="ECO:0000256" key="2">
    <source>
        <dbReference type="ARBA" id="ARBA00022833"/>
    </source>
</evidence>
<dbReference type="Pfam" id="PF08240">
    <property type="entry name" value="ADH_N"/>
    <property type="match status" value="1"/>
</dbReference>
<dbReference type="GO" id="GO:0016491">
    <property type="term" value="F:oxidoreductase activity"/>
    <property type="evidence" value="ECO:0007669"/>
    <property type="project" value="UniProtKB-KW"/>
</dbReference>
<dbReference type="SUPFAM" id="SSF51735">
    <property type="entry name" value="NAD(P)-binding Rossmann-fold domains"/>
    <property type="match status" value="1"/>
</dbReference>
<evidence type="ECO:0000256" key="3">
    <source>
        <dbReference type="ARBA" id="ARBA00023002"/>
    </source>
</evidence>
<evidence type="ECO:0000259" key="4">
    <source>
        <dbReference type="Pfam" id="PF00107"/>
    </source>
</evidence>
<evidence type="ECO:0000256" key="1">
    <source>
        <dbReference type="ARBA" id="ARBA00022723"/>
    </source>
</evidence>
<evidence type="ECO:0000259" key="5">
    <source>
        <dbReference type="Pfam" id="PF08240"/>
    </source>
</evidence>